<dbReference type="EMBL" id="LFJN01000005">
    <property type="protein sequence ID" value="KPI43379.1"/>
    <property type="molecule type" value="Genomic_DNA"/>
</dbReference>
<feature type="region of interest" description="Disordered" evidence="1">
    <location>
        <begin position="395"/>
        <end position="653"/>
    </location>
</feature>
<evidence type="ECO:0000256" key="1">
    <source>
        <dbReference type="SAM" id="MobiDB-lite"/>
    </source>
</evidence>
<feature type="compositionally biased region" description="Polar residues" evidence="1">
    <location>
        <begin position="46"/>
        <end position="55"/>
    </location>
</feature>
<name>A0A0N0NQ76_9EURO</name>
<dbReference type="STRING" id="1664694.A0A0N0NQ76"/>
<sequence>MAYQDSYPPPPGHPSDPRYLNSQPQHLSNVPDLSRVRSRDSVAQDGYTSDSSRYSRATKPINEAVNSAFTNSTATASAIAPDILAQLTSQITANVIQQLKASNISGPGVSPSIAPDARSSAAGSPPPDRGSVYTPPSPGKTSGLGVDMSGATVPPTVSHASPPLSQASNAEEDPTSRPRGPQRISTSGDMTVVEKIWGTLFNEQGDPTPRLGQFLRGIAMHLIEDYEPKGSLVVTPSKMQRYYEETKLDNELLPWKDIFDDRTSSISRMLRELEISHHLVQAKLSDRPDVPGLTPEGFEKWFIFTIQAHPDQEFERLAKTALSMPINNPDDKKERFPKELSRRLFPGRSDEAIEATLIKHMSKHCNLNIKSRHNSTVQDPRPVEDTRAFATSVPTNGIATENPATDRPQSFSSVHSAAAVVSDGEDTPTPQPIERERKPYVALPGGGKSTVESTNDPMTHRASLSTSAESAPLQRSLSNRDGRPSRLDDPLRPRPPPIAVHQTQATSQAAGSAPLEIPETRRHRQSAYYRDNPPNTAVPRRARSPSRGNHADYPPDYAHYSTSAASAGPFDDRDKRYRDWERPERLAGDRFDAARMSAYDPRDREREHVGGGETRSRGQSMSYANPDEEYYRSLGVRDGAGAAYPPSSYRDGR</sequence>
<feature type="compositionally biased region" description="Basic and acidic residues" evidence="1">
    <location>
        <begin position="570"/>
        <end position="593"/>
    </location>
</feature>
<evidence type="ECO:0000313" key="4">
    <source>
        <dbReference type="Proteomes" id="UP000038010"/>
    </source>
</evidence>
<comment type="caution">
    <text evidence="3">The sequence shown here is derived from an EMBL/GenBank/DDBJ whole genome shotgun (WGS) entry which is preliminary data.</text>
</comment>
<dbReference type="PANTHER" id="PTHR39611">
    <property type="entry name" value="HYDROXYPROLINE-RICH GLYCOPROTEIN DZ-HRGP-RELATED"/>
    <property type="match status" value="1"/>
</dbReference>
<accession>A0A0N0NQ76</accession>
<dbReference type="OrthoDB" id="5413703at2759"/>
<dbReference type="RefSeq" id="XP_018003342.1">
    <property type="nucleotide sequence ID" value="XM_018147187.1"/>
</dbReference>
<reference evidence="3 4" key="1">
    <citation type="submission" date="2015-06" db="EMBL/GenBank/DDBJ databases">
        <title>Draft genome of the ant-associated black yeast Phialophora attae CBS 131958.</title>
        <authorList>
            <person name="Moreno L.F."/>
            <person name="Stielow B.J."/>
            <person name="de Hoog S."/>
            <person name="Vicente V.A."/>
            <person name="Weiss V.A."/>
            <person name="de Vries M."/>
            <person name="Cruz L.M."/>
            <person name="Souza E.M."/>
        </authorList>
    </citation>
    <scope>NUCLEOTIDE SEQUENCE [LARGE SCALE GENOMIC DNA]</scope>
    <source>
        <strain evidence="3 4">CBS 131958</strain>
    </source>
</reference>
<feature type="compositionally biased region" description="Low complexity" evidence="1">
    <location>
        <begin position="410"/>
        <end position="422"/>
    </location>
</feature>
<evidence type="ECO:0000259" key="2">
    <source>
        <dbReference type="Pfam" id="PF24355"/>
    </source>
</evidence>
<feature type="compositionally biased region" description="Basic and acidic residues" evidence="1">
    <location>
        <begin position="478"/>
        <end position="492"/>
    </location>
</feature>
<feature type="compositionally biased region" description="Polar residues" evidence="1">
    <location>
        <begin position="450"/>
        <end position="477"/>
    </location>
</feature>
<dbReference type="GeneID" id="28739067"/>
<dbReference type="VEuPathDB" id="FungiDB:AB675_6863"/>
<feature type="compositionally biased region" description="Basic and acidic residues" evidence="1">
    <location>
        <begin position="600"/>
        <end position="616"/>
    </location>
</feature>
<feature type="region of interest" description="Disordered" evidence="1">
    <location>
        <begin position="1"/>
        <end position="59"/>
    </location>
</feature>
<protein>
    <recommendedName>
        <fullName evidence="2">DUF7514 domain-containing protein</fullName>
    </recommendedName>
</protein>
<feature type="compositionally biased region" description="Polar residues" evidence="1">
    <location>
        <begin position="395"/>
        <end position="409"/>
    </location>
</feature>
<evidence type="ECO:0000313" key="3">
    <source>
        <dbReference type="EMBL" id="KPI43379.1"/>
    </source>
</evidence>
<feature type="domain" description="DUF7514" evidence="2">
    <location>
        <begin position="198"/>
        <end position="357"/>
    </location>
</feature>
<dbReference type="Pfam" id="PF24355">
    <property type="entry name" value="DUF7514"/>
    <property type="match status" value="1"/>
</dbReference>
<dbReference type="Proteomes" id="UP000038010">
    <property type="component" value="Unassembled WGS sequence"/>
</dbReference>
<feature type="compositionally biased region" description="Low complexity" evidence="1">
    <location>
        <begin position="502"/>
        <end position="513"/>
    </location>
</feature>
<dbReference type="AlphaFoldDB" id="A0A0N0NQ76"/>
<dbReference type="InterPro" id="IPR055936">
    <property type="entry name" value="DUF7514"/>
</dbReference>
<keyword evidence="4" id="KW-1185">Reference proteome</keyword>
<dbReference type="PANTHER" id="PTHR39611:SF1">
    <property type="entry name" value="HYDROXYPROLINE-RICH GLYCOPROTEIN DZ-HRGP"/>
    <property type="match status" value="1"/>
</dbReference>
<feature type="region of interest" description="Disordered" evidence="1">
    <location>
        <begin position="105"/>
        <end position="189"/>
    </location>
</feature>
<organism evidence="3 4">
    <name type="scientific">Cyphellophora attinorum</name>
    <dbReference type="NCBI Taxonomy" id="1664694"/>
    <lineage>
        <taxon>Eukaryota</taxon>
        <taxon>Fungi</taxon>
        <taxon>Dikarya</taxon>
        <taxon>Ascomycota</taxon>
        <taxon>Pezizomycotina</taxon>
        <taxon>Eurotiomycetes</taxon>
        <taxon>Chaetothyriomycetidae</taxon>
        <taxon>Chaetothyriales</taxon>
        <taxon>Cyphellophoraceae</taxon>
        <taxon>Cyphellophora</taxon>
    </lineage>
</organism>
<gene>
    <name evidence="3" type="ORF">AB675_6863</name>
</gene>
<proteinExistence type="predicted"/>